<keyword evidence="7" id="KW-1185">Reference proteome</keyword>
<dbReference type="STRING" id="1333845.SAMN04487895_108114"/>
<dbReference type="Proteomes" id="UP000683429">
    <property type="component" value="Chromosome"/>
</dbReference>
<evidence type="ECO:0000259" key="2">
    <source>
        <dbReference type="Pfam" id="PF00535"/>
    </source>
</evidence>
<dbReference type="SUPFAM" id="SSF49899">
    <property type="entry name" value="Concanavalin A-like lectins/glucanases"/>
    <property type="match status" value="1"/>
</dbReference>
<accession>A0A1H8Q8Q3</accession>
<evidence type="ECO:0000313" key="7">
    <source>
        <dbReference type="Proteomes" id="UP000683429"/>
    </source>
</evidence>
<evidence type="ECO:0000259" key="3">
    <source>
        <dbReference type="Pfam" id="PF02709"/>
    </source>
</evidence>
<dbReference type="AlphaFoldDB" id="A0A1H8Q8Q3"/>
<dbReference type="Gene3D" id="2.60.120.200">
    <property type="match status" value="1"/>
</dbReference>
<dbReference type="OrthoDB" id="9812302at2"/>
<dbReference type="SUPFAM" id="SSF53448">
    <property type="entry name" value="Nucleotide-diphospho-sugar transferases"/>
    <property type="match status" value="1"/>
</dbReference>
<proteinExistence type="predicted"/>
<dbReference type="InterPro" id="IPR027791">
    <property type="entry name" value="Galactosyl_T_C"/>
</dbReference>
<evidence type="ECO:0000313" key="5">
    <source>
        <dbReference type="EMBL" id="SEO50418.1"/>
    </source>
</evidence>
<reference evidence="4 7" key="2">
    <citation type="submission" date="2021-06" db="EMBL/GenBank/DDBJ databases">
        <title>Whole genome sequence of Paenibacillus sophorae DSM23020 for comparative genomics.</title>
        <authorList>
            <person name="Kim M.-J."/>
            <person name="Lee G."/>
            <person name="Shin J.-H."/>
        </authorList>
    </citation>
    <scope>NUCLEOTIDE SEQUENCE [LARGE SCALE GENOMIC DNA]</scope>
    <source>
        <strain evidence="4 7">DSM 23020</strain>
    </source>
</reference>
<keyword evidence="4" id="KW-0328">Glycosyltransferase</keyword>
<name>A0A1H8Q8Q3_9BACL</name>
<dbReference type="InterPro" id="IPR050834">
    <property type="entry name" value="Glycosyltransf_2"/>
</dbReference>
<evidence type="ECO:0000256" key="1">
    <source>
        <dbReference type="ARBA" id="ARBA00022679"/>
    </source>
</evidence>
<dbReference type="GO" id="GO:0016757">
    <property type="term" value="F:glycosyltransferase activity"/>
    <property type="evidence" value="ECO:0007669"/>
    <property type="project" value="UniProtKB-KW"/>
</dbReference>
<evidence type="ECO:0000313" key="6">
    <source>
        <dbReference type="Proteomes" id="UP000198809"/>
    </source>
</evidence>
<organism evidence="5 6">
    <name type="scientific">Paenibacillus sophorae</name>
    <dbReference type="NCBI Taxonomy" id="1333845"/>
    <lineage>
        <taxon>Bacteria</taxon>
        <taxon>Bacillati</taxon>
        <taxon>Bacillota</taxon>
        <taxon>Bacilli</taxon>
        <taxon>Bacillales</taxon>
        <taxon>Paenibacillaceae</taxon>
        <taxon>Paenibacillus</taxon>
    </lineage>
</organism>
<dbReference type="EMBL" id="FODH01000008">
    <property type="protein sequence ID" value="SEO50418.1"/>
    <property type="molecule type" value="Genomic_DNA"/>
</dbReference>
<dbReference type="Pfam" id="PF00535">
    <property type="entry name" value="Glycos_transf_2"/>
    <property type="match status" value="1"/>
</dbReference>
<gene>
    <name evidence="4" type="ORF">KP014_25645</name>
    <name evidence="5" type="ORF">SAMN04487895_108114</name>
</gene>
<dbReference type="InterPro" id="IPR001173">
    <property type="entry name" value="Glyco_trans_2-like"/>
</dbReference>
<dbReference type="RefSeq" id="WP_036604746.1">
    <property type="nucleotide sequence ID" value="NZ_CP076607.1"/>
</dbReference>
<feature type="domain" description="Glycosyltransferase 2-like" evidence="2">
    <location>
        <begin position="207"/>
        <end position="326"/>
    </location>
</feature>
<dbReference type="Proteomes" id="UP000198809">
    <property type="component" value="Unassembled WGS sequence"/>
</dbReference>
<dbReference type="Pfam" id="PF02709">
    <property type="entry name" value="Glyco_transf_7C"/>
    <property type="match status" value="1"/>
</dbReference>
<dbReference type="EC" id="2.4.-.-" evidence="4"/>
<feature type="domain" description="Galactosyltransferase C-terminal" evidence="3">
    <location>
        <begin position="407"/>
        <end position="453"/>
    </location>
</feature>
<dbReference type="EMBL" id="CP076607">
    <property type="protein sequence ID" value="QWU15230.1"/>
    <property type="molecule type" value="Genomic_DNA"/>
</dbReference>
<reference evidence="5 6" key="1">
    <citation type="submission" date="2016-10" db="EMBL/GenBank/DDBJ databases">
        <authorList>
            <person name="de Groot N.N."/>
        </authorList>
    </citation>
    <scope>NUCLEOTIDE SEQUENCE [LARGE SCALE GENOMIC DNA]</scope>
    <source>
        <strain evidence="5 6">CGMCC 1.10238</strain>
    </source>
</reference>
<evidence type="ECO:0000313" key="4">
    <source>
        <dbReference type="EMBL" id="QWU15230.1"/>
    </source>
</evidence>
<dbReference type="Gene3D" id="3.90.550.10">
    <property type="entry name" value="Spore Coat Polysaccharide Biosynthesis Protein SpsA, Chain A"/>
    <property type="match status" value="1"/>
</dbReference>
<dbReference type="Pfam" id="PF13385">
    <property type="entry name" value="Laminin_G_3"/>
    <property type="match status" value="1"/>
</dbReference>
<keyword evidence="1 5" id="KW-0808">Transferase</keyword>
<dbReference type="InterPro" id="IPR029044">
    <property type="entry name" value="Nucleotide-diphossugar_trans"/>
</dbReference>
<dbReference type="PANTHER" id="PTHR43685">
    <property type="entry name" value="GLYCOSYLTRANSFERASE"/>
    <property type="match status" value="1"/>
</dbReference>
<sequence>MYDGSTLHFDGNEWIKFQRTCEISNTFTYEFWVKAEEEQILDEERNTGADGINGRKYLVGPDFYPAGAAGCGISVGTNGISVFEHSVNHLPARLVLAHDFSDWQHVAVVSDDKKLRLYINGAWIKGESMPSNVERVIPSLGLGGHMYGTFNGQVREFRLWSSARSVEEIQDHMFSSLDGDEAGLYFYRDPGRGIAVSRGIKRNFAASVIMPSYNRCPSNYFSLLSLERQQFPLQQMEVIFLDDGSTDPTPVVYYSVYPEYSFIYVQQLKSRGRSKIRNIGASIATGHTLLFVDAEMICGPDFVTTHVGHHQSGERKVVSGAMRWRRIYTMTDPGYSSEQKSAMNALYSGHPIAAPIIERFIQGDQTPVQLLPFELMFDTGHLNQWSSMNDYFETILQTYGSRFKLFHYAWLNLITNNASMTKHFFDELGGFEEHFEGFGWEDWELGYRAARRGAVFIHDDAVINYHQEHPISQSNALHSRFNFLRFYEKNPHEMEIKLFVLTMVPDYVTLPVLNDYLTDYNNIRTIYKNRFGSLNHYLHRTLDLLIDSLRHKDAVTLPIPRSISWQEEEAAVYEDVAAIKEIGAFPKLLEMFERVSKYYY</sequence>
<dbReference type="InterPro" id="IPR013320">
    <property type="entry name" value="ConA-like_dom_sf"/>
</dbReference>
<protein>
    <submittedName>
        <fullName evidence="4 5">Glycosyltransferase</fullName>
        <ecNumber evidence="4">2.4.-.-</ecNumber>
    </submittedName>
</protein>
<dbReference type="PANTHER" id="PTHR43685:SF2">
    <property type="entry name" value="GLYCOSYLTRANSFERASE 2-LIKE DOMAIN-CONTAINING PROTEIN"/>
    <property type="match status" value="1"/>
</dbReference>
<dbReference type="CDD" id="cd00761">
    <property type="entry name" value="Glyco_tranf_GTA_type"/>
    <property type="match status" value="1"/>
</dbReference>